<accession>A0A4Y6E984</accession>
<organism evidence="2 3">
    <name type="scientific">Vibrio phage Pontus</name>
    <dbReference type="NCBI Taxonomy" id="2590874"/>
    <lineage>
        <taxon>Viruses</taxon>
        <taxon>Duplodnaviria</taxon>
        <taxon>Heunggongvirae</taxon>
        <taxon>Uroviricota</taxon>
        <taxon>Caudoviricetes</taxon>
        <taxon>Demerecviridae</taxon>
        <taxon>Ermolyevavirinae</taxon>
        <taxon>Thalassavirus</taxon>
        <taxon>Thalassavirus pontus</taxon>
    </lineage>
</organism>
<dbReference type="Proteomes" id="UP000320371">
    <property type="component" value="Segment"/>
</dbReference>
<reference evidence="2 3" key="1">
    <citation type="submission" date="2019-05" db="EMBL/GenBank/DDBJ databases">
        <authorList>
            <person name="Sutton N.W."/>
            <person name="Sebastian A.Z."/>
            <person name="Albert I.U."/>
            <person name="Broussard G.W."/>
        </authorList>
    </citation>
    <scope>NUCLEOTIDE SEQUENCE [LARGE SCALE GENOMIC DNA]</scope>
    <source>
        <strain evidence="2 3">Pontus</strain>
    </source>
</reference>
<feature type="transmembrane region" description="Helical" evidence="1">
    <location>
        <begin position="12"/>
        <end position="36"/>
    </location>
</feature>
<keyword evidence="1" id="KW-0472">Membrane</keyword>
<sequence>MLKGIPKDVWVVAIAGFSVLLALGAPVLMAVFNILICINAAKRAPLIGKDGIF</sequence>
<evidence type="ECO:0000313" key="3">
    <source>
        <dbReference type="Proteomes" id="UP000320371"/>
    </source>
</evidence>
<keyword evidence="1" id="KW-0812">Transmembrane</keyword>
<protein>
    <submittedName>
        <fullName evidence="2">Uncharacterized protein</fullName>
    </submittedName>
</protein>
<proteinExistence type="predicted"/>
<name>A0A4Y6E984_9CAUD</name>
<keyword evidence="1" id="KW-1133">Transmembrane helix</keyword>
<dbReference type="EMBL" id="MK907780">
    <property type="protein sequence ID" value="QDF14810.1"/>
    <property type="molecule type" value="Genomic_DNA"/>
</dbReference>
<evidence type="ECO:0000256" key="1">
    <source>
        <dbReference type="SAM" id="Phobius"/>
    </source>
</evidence>
<gene>
    <name evidence="2" type="ORF">PONTUS_185</name>
</gene>
<keyword evidence="3" id="KW-1185">Reference proteome</keyword>
<evidence type="ECO:0000313" key="2">
    <source>
        <dbReference type="EMBL" id="QDF14810.1"/>
    </source>
</evidence>